<proteinExistence type="predicted"/>
<reference evidence="1" key="1">
    <citation type="submission" date="2004-10" db="EMBL/GenBank/DDBJ databases">
        <authorList>
            <person name="Town C.D."/>
        </authorList>
    </citation>
    <scope>NUCLEOTIDE SEQUENCE</scope>
</reference>
<dbReference type="PaxDb" id="3880-AES82817"/>
<protein>
    <submittedName>
        <fullName evidence="1 4">Uncharacterized protein</fullName>
    </submittedName>
</protein>
<evidence type="ECO:0000313" key="5">
    <source>
        <dbReference type="Proteomes" id="UP000002051"/>
    </source>
</evidence>
<reference evidence="4" key="5">
    <citation type="submission" date="2015-04" db="UniProtKB">
        <authorList>
            <consortium name="EnsemblPlants"/>
        </authorList>
    </citation>
    <scope>IDENTIFICATION</scope>
    <source>
        <strain evidence="4">cv. Jemalong A17</strain>
    </source>
</reference>
<evidence type="ECO:0000313" key="2">
    <source>
        <dbReference type="EMBL" id="AES82817.1"/>
    </source>
</evidence>
<dbReference type="EMBL" id="AC150443">
    <property type="protein sequence ID" value="ABD32699.1"/>
    <property type="molecule type" value="Genomic_DNA"/>
</dbReference>
<evidence type="ECO:0000313" key="3">
    <source>
        <dbReference type="EMBL" id="RHN49598.1"/>
    </source>
</evidence>
<dbReference type="AlphaFoldDB" id="Q2HTD2"/>
<dbReference type="EnsemblPlants" id="AES82817">
    <property type="protein sequence ID" value="AES82817"/>
    <property type="gene ID" value="MTR_7g118150"/>
</dbReference>
<dbReference type="Gramene" id="rna44445">
    <property type="protein sequence ID" value="RHN49598.1"/>
    <property type="gene ID" value="gene44445"/>
</dbReference>
<organism evidence="1">
    <name type="scientific">Medicago truncatula</name>
    <name type="common">Barrel medic</name>
    <name type="synonym">Medicago tribuloides</name>
    <dbReference type="NCBI Taxonomy" id="3880"/>
    <lineage>
        <taxon>Eukaryota</taxon>
        <taxon>Viridiplantae</taxon>
        <taxon>Streptophyta</taxon>
        <taxon>Embryophyta</taxon>
        <taxon>Tracheophyta</taxon>
        <taxon>Spermatophyta</taxon>
        <taxon>Magnoliopsida</taxon>
        <taxon>eudicotyledons</taxon>
        <taxon>Gunneridae</taxon>
        <taxon>Pentapetalae</taxon>
        <taxon>rosids</taxon>
        <taxon>fabids</taxon>
        <taxon>Fabales</taxon>
        <taxon>Fabaceae</taxon>
        <taxon>Papilionoideae</taxon>
        <taxon>50 kb inversion clade</taxon>
        <taxon>NPAAA clade</taxon>
        <taxon>Hologalegina</taxon>
        <taxon>IRL clade</taxon>
        <taxon>Trifolieae</taxon>
        <taxon>Medicago</taxon>
    </lineage>
</organism>
<evidence type="ECO:0000313" key="1">
    <source>
        <dbReference type="EMBL" id="ABD32699.1"/>
    </source>
</evidence>
<reference evidence="1" key="2">
    <citation type="submission" date="2007-03" db="EMBL/GenBank/DDBJ databases">
        <authorList>
            <consortium name="The International Medicago Genome Annotation Group"/>
        </authorList>
    </citation>
    <scope>NUCLEOTIDE SEQUENCE</scope>
</reference>
<reference evidence="3" key="6">
    <citation type="journal article" date="2018" name="Nat. Plants">
        <title>Whole-genome landscape of Medicago truncatula symbiotic genes.</title>
        <authorList>
            <person name="Pecrix Y."/>
            <person name="Gamas P."/>
            <person name="Carrere S."/>
        </authorList>
    </citation>
    <scope>NUCLEOTIDE SEQUENCE</scope>
    <source>
        <tissue evidence="3">Leaves</tissue>
    </source>
</reference>
<reference evidence="2 5" key="3">
    <citation type="journal article" date="2011" name="Nature">
        <title>The Medicago genome provides insight into the evolution of rhizobial symbioses.</title>
        <authorList>
            <person name="Young N.D."/>
            <person name="Debelle F."/>
            <person name="Oldroyd G.E."/>
            <person name="Geurts R."/>
            <person name="Cannon S.B."/>
            <person name="Udvardi M.K."/>
            <person name="Benedito V.A."/>
            <person name="Mayer K.F."/>
            <person name="Gouzy J."/>
            <person name="Schoof H."/>
            <person name="Van de Peer Y."/>
            <person name="Proost S."/>
            <person name="Cook D.R."/>
            <person name="Meyers B.C."/>
            <person name="Spannagl M."/>
            <person name="Cheung F."/>
            <person name="De Mita S."/>
            <person name="Krishnakumar V."/>
            <person name="Gundlach H."/>
            <person name="Zhou S."/>
            <person name="Mudge J."/>
            <person name="Bharti A.K."/>
            <person name="Murray J.D."/>
            <person name="Naoumkina M.A."/>
            <person name="Rosen B."/>
            <person name="Silverstein K.A."/>
            <person name="Tang H."/>
            <person name="Rombauts S."/>
            <person name="Zhao P.X."/>
            <person name="Zhou P."/>
            <person name="Barbe V."/>
            <person name="Bardou P."/>
            <person name="Bechner M."/>
            <person name="Bellec A."/>
            <person name="Berger A."/>
            <person name="Berges H."/>
            <person name="Bidwell S."/>
            <person name="Bisseling T."/>
            <person name="Choisne N."/>
            <person name="Couloux A."/>
            <person name="Denny R."/>
            <person name="Deshpande S."/>
            <person name="Dai X."/>
            <person name="Doyle J.J."/>
            <person name="Dudez A.M."/>
            <person name="Farmer A.D."/>
            <person name="Fouteau S."/>
            <person name="Franken C."/>
            <person name="Gibelin C."/>
            <person name="Gish J."/>
            <person name="Goldstein S."/>
            <person name="Gonzalez A.J."/>
            <person name="Green P.J."/>
            <person name="Hallab A."/>
            <person name="Hartog M."/>
            <person name="Hua A."/>
            <person name="Humphray S.J."/>
            <person name="Jeong D.H."/>
            <person name="Jing Y."/>
            <person name="Jocker A."/>
            <person name="Kenton S.M."/>
            <person name="Kim D.J."/>
            <person name="Klee K."/>
            <person name="Lai H."/>
            <person name="Lang C."/>
            <person name="Lin S."/>
            <person name="Macmil S.L."/>
            <person name="Magdelenat G."/>
            <person name="Matthews L."/>
            <person name="McCorrison J."/>
            <person name="Monaghan E.L."/>
            <person name="Mun J.H."/>
            <person name="Najar F.Z."/>
            <person name="Nicholson C."/>
            <person name="Noirot C."/>
            <person name="O'Bleness M."/>
            <person name="Paule C.R."/>
            <person name="Poulain J."/>
            <person name="Prion F."/>
            <person name="Qin B."/>
            <person name="Qu C."/>
            <person name="Retzel E.F."/>
            <person name="Riddle C."/>
            <person name="Sallet E."/>
            <person name="Samain S."/>
            <person name="Samson N."/>
            <person name="Sanders I."/>
            <person name="Saurat O."/>
            <person name="Scarpelli C."/>
            <person name="Schiex T."/>
            <person name="Segurens B."/>
            <person name="Severin A.J."/>
            <person name="Sherrier D.J."/>
            <person name="Shi R."/>
            <person name="Sims S."/>
            <person name="Singer S.R."/>
            <person name="Sinharoy S."/>
            <person name="Sterck L."/>
            <person name="Viollet A."/>
            <person name="Wang B.B."/>
            <person name="Wang K."/>
            <person name="Wang M."/>
            <person name="Wang X."/>
            <person name="Warfsmann J."/>
            <person name="Weissenbach J."/>
            <person name="White D.D."/>
            <person name="White J.D."/>
            <person name="Wiley G.B."/>
            <person name="Wincker P."/>
            <person name="Xing Y."/>
            <person name="Yang L."/>
            <person name="Yao Z."/>
            <person name="Ying F."/>
            <person name="Zhai J."/>
            <person name="Zhou L."/>
            <person name="Zuber A."/>
            <person name="Denarie J."/>
            <person name="Dixon R.A."/>
            <person name="May G.D."/>
            <person name="Schwartz D.C."/>
            <person name="Rogers J."/>
            <person name="Quetier F."/>
            <person name="Town C.D."/>
            <person name="Roe B.A."/>
        </authorList>
    </citation>
    <scope>NUCLEOTIDE SEQUENCE [LARGE SCALE GENOMIC DNA]</scope>
    <source>
        <strain evidence="2">A17</strain>
        <strain evidence="4 5">cv. Jemalong A17</strain>
    </source>
</reference>
<evidence type="ECO:0000313" key="4">
    <source>
        <dbReference type="EnsemblPlants" id="AES82817"/>
    </source>
</evidence>
<reference evidence="2 5" key="4">
    <citation type="journal article" date="2014" name="BMC Genomics">
        <title>An improved genome release (version Mt4.0) for the model legume Medicago truncatula.</title>
        <authorList>
            <person name="Tang H."/>
            <person name="Krishnakumar V."/>
            <person name="Bidwell S."/>
            <person name="Rosen B."/>
            <person name="Chan A."/>
            <person name="Zhou S."/>
            <person name="Gentzbittel L."/>
            <person name="Childs K.L."/>
            <person name="Yandell M."/>
            <person name="Gundlach H."/>
            <person name="Mayer K.F."/>
            <person name="Schwartz D.C."/>
            <person name="Town C.D."/>
        </authorList>
    </citation>
    <scope>GENOME REANNOTATION</scope>
    <source>
        <strain evidence="4 5">cv. Jemalong A17</strain>
    </source>
</reference>
<gene>
    <name evidence="2" type="ordered locus">MTR_7g118150</name>
    <name evidence="1" type="ORF">MtrDRAFT_AC150443g7v2</name>
    <name evidence="3" type="ORF">MtrunA17_Chr7g0276221</name>
</gene>
<name>Q2HTD2_MEDTR</name>
<sequence length="149" mass="16690">MILNIGATWYFHPLLPFLFLPSSSSLPRSIFISHCNYNLHHHRPHHLTLLIGHHHHRSCQSPPPPSSPSHPLFSTPPLHHAALTTVVFDLQSSDLNTPSSTPSPSSITFVIPRIFNLRPDLQSRLLHHTSGDRRFPITPSNSSVALSIF</sequence>
<dbReference type="HOGENOM" id="CLU_1752479_0_0_1"/>
<dbReference type="EMBL" id="PSQE01000007">
    <property type="protein sequence ID" value="RHN49598.1"/>
    <property type="molecule type" value="Genomic_DNA"/>
</dbReference>
<dbReference type="Proteomes" id="UP000002051">
    <property type="component" value="Unassembled WGS sequence"/>
</dbReference>
<dbReference type="Proteomes" id="UP000265566">
    <property type="component" value="Chromosome 7"/>
</dbReference>
<accession>Q2HTD2</accession>
<keyword evidence="5" id="KW-1185">Reference proteome</keyword>
<dbReference type="EMBL" id="CM001223">
    <property type="protein sequence ID" value="AES82817.1"/>
    <property type="molecule type" value="Genomic_DNA"/>
</dbReference>